<organism evidence="1 2">
    <name type="scientific">Caerostris extrusa</name>
    <name type="common">Bark spider</name>
    <name type="synonym">Caerostris bankana</name>
    <dbReference type="NCBI Taxonomy" id="172846"/>
    <lineage>
        <taxon>Eukaryota</taxon>
        <taxon>Metazoa</taxon>
        <taxon>Ecdysozoa</taxon>
        <taxon>Arthropoda</taxon>
        <taxon>Chelicerata</taxon>
        <taxon>Arachnida</taxon>
        <taxon>Araneae</taxon>
        <taxon>Araneomorphae</taxon>
        <taxon>Entelegynae</taxon>
        <taxon>Araneoidea</taxon>
        <taxon>Araneidae</taxon>
        <taxon>Caerostris</taxon>
    </lineage>
</organism>
<proteinExistence type="predicted"/>
<reference evidence="1 2" key="1">
    <citation type="submission" date="2021-06" db="EMBL/GenBank/DDBJ databases">
        <title>Caerostris extrusa draft genome.</title>
        <authorList>
            <person name="Kono N."/>
            <person name="Arakawa K."/>
        </authorList>
    </citation>
    <scope>NUCLEOTIDE SEQUENCE [LARGE SCALE GENOMIC DNA]</scope>
</reference>
<name>A0AAV4XBE0_CAEEX</name>
<dbReference type="AlphaFoldDB" id="A0AAV4XBE0"/>
<protein>
    <submittedName>
        <fullName evidence="1">Uncharacterized protein</fullName>
    </submittedName>
</protein>
<gene>
    <name evidence="1" type="ORF">CEXT_636441</name>
</gene>
<dbReference type="Proteomes" id="UP001054945">
    <property type="component" value="Unassembled WGS sequence"/>
</dbReference>
<sequence>MLLPRINGVPDSEIMTDFPTPDSFSYRVSEPLSRVEPLSSTNFNRYPKNATLWLPFHGWIIKKVKTISMSWLNIDFTLRVSITYEISS</sequence>
<keyword evidence="2" id="KW-1185">Reference proteome</keyword>
<evidence type="ECO:0000313" key="2">
    <source>
        <dbReference type="Proteomes" id="UP001054945"/>
    </source>
</evidence>
<accession>A0AAV4XBE0</accession>
<dbReference type="EMBL" id="BPLR01017541">
    <property type="protein sequence ID" value="GIY92482.1"/>
    <property type="molecule type" value="Genomic_DNA"/>
</dbReference>
<comment type="caution">
    <text evidence="1">The sequence shown here is derived from an EMBL/GenBank/DDBJ whole genome shotgun (WGS) entry which is preliminary data.</text>
</comment>
<evidence type="ECO:0000313" key="1">
    <source>
        <dbReference type="EMBL" id="GIY92482.1"/>
    </source>
</evidence>